<feature type="compositionally biased region" description="Basic and acidic residues" evidence="16">
    <location>
        <begin position="1"/>
        <end position="14"/>
    </location>
</feature>
<evidence type="ECO:0000313" key="23">
    <source>
        <dbReference type="Proteomes" id="UP000253857"/>
    </source>
</evidence>
<evidence type="ECO:0000256" key="10">
    <source>
        <dbReference type="ARBA" id="ARBA00023112"/>
    </source>
</evidence>
<keyword evidence="9" id="KW-0406">Ion transport</keyword>
<keyword evidence="5" id="KW-0533">Nickel</keyword>
<comment type="subunit">
    <text evidence="12">The complex is composed of two ATP-binding proteins (NikD and NikE), two transmembrane proteins (NikB and NikC) and a solute-binding protein (NikA).</text>
</comment>
<reference evidence="22 23" key="1">
    <citation type="journal article" date="2018" name="Elife">
        <title>Discovery and characterization of a prevalent human gut bacterial enzyme sufficient for the inactivation of a family of plant toxins.</title>
        <authorList>
            <person name="Koppel N."/>
            <person name="Bisanz J.E."/>
            <person name="Pandelia M.E."/>
            <person name="Turnbaugh P.J."/>
            <person name="Balskus E.P."/>
        </authorList>
    </citation>
    <scope>NUCLEOTIDE SEQUENCE [LARGE SCALE GENOMIC DNA]</scope>
    <source>
        <strain evidence="21 23">FAA1-1-60AUCSF</strain>
        <strain evidence="20 22">MR1 #12</strain>
        <strain evidence="19 24">W1 BHI 6</strain>
    </source>
</reference>
<evidence type="ECO:0000256" key="12">
    <source>
        <dbReference type="ARBA" id="ARBA00038669"/>
    </source>
</evidence>
<dbReference type="Proteomes" id="UP000436429">
    <property type="component" value="Unassembled WGS sequence"/>
</dbReference>
<proteinExistence type="inferred from homology"/>
<evidence type="ECO:0000256" key="14">
    <source>
        <dbReference type="ARBA" id="ARBA00044143"/>
    </source>
</evidence>
<keyword evidence="10" id="KW-0921">Nickel transport</keyword>
<dbReference type="PANTHER" id="PTHR43297:SF13">
    <property type="entry name" value="NICKEL ABC TRANSPORTER, ATP-BINDING PROTEIN"/>
    <property type="match status" value="1"/>
</dbReference>
<dbReference type="Proteomes" id="UP000253752">
    <property type="component" value="Unassembled WGS sequence"/>
</dbReference>
<evidence type="ECO:0000256" key="3">
    <source>
        <dbReference type="ARBA" id="ARBA00022448"/>
    </source>
</evidence>
<evidence type="ECO:0000313" key="25">
    <source>
        <dbReference type="Proteomes" id="UP000436429"/>
    </source>
</evidence>
<dbReference type="EMBL" id="WPOM01000019">
    <property type="protein sequence ID" value="MVN33566.1"/>
    <property type="molecule type" value="Genomic_DNA"/>
</dbReference>
<keyword evidence="3" id="KW-0813">Transport</keyword>
<dbReference type="Pfam" id="PF00005">
    <property type="entry name" value="ABC_tran"/>
    <property type="match status" value="1"/>
</dbReference>
<accession>A0A369MRD1</accession>
<dbReference type="SMART" id="SM00382">
    <property type="entry name" value="AAA"/>
    <property type="match status" value="1"/>
</dbReference>
<evidence type="ECO:0000256" key="15">
    <source>
        <dbReference type="ARBA" id="ARBA00048610"/>
    </source>
</evidence>
<reference evidence="18 25" key="2">
    <citation type="submission" date="2019-11" db="EMBL/GenBank/DDBJ databases">
        <title>Whole genome shotgun sequencing (WGS) data from Adlercreutzia equolifaciens ResAG-91, Eggerthella lenta MRI-F36, MRI-F37, MRI-F40, ResAG-49, ResAG-88, ResAG-121, ResAG-145, and Gordonibacter sp. ResAG-5, ResAG-26, ResAG-43, ResAG-50, ResAG-59.</title>
        <authorList>
            <person name="Stoll D.A."/>
            <person name="Danylec N."/>
            <person name="Franz C.M.A.P."/>
            <person name="Huch M."/>
        </authorList>
    </citation>
    <scope>NUCLEOTIDE SEQUENCE [LARGE SCALE GENOMIC DNA]</scope>
    <source>
        <strain evidence="18 25">ResAG-88</strain>
    </source>
</reference>
<evidence type="ECO:0000256" key="1">
    <source>
        <dbReference type="ARBA" id="ARBA00004202"/>
    </source>
</evidence>
<dbReference type="GO" id="GO:0016887">
    <property type="term" value="F:ATP hydrolysis activity"/>
    <property type="evidence" value="ECO:0007669"/>
    <property type="project" value="InterPro"/>
</dbReference>
<keyword evidence="8" id="KW-1278">Translocase</keyword>
<dbReference type="PANTHER" id="PTHR43297">
    <property type="entry name" value="OLIGOPEPTIDE TRANSPORT ATP-BINDING PROTEIN APPD"/>
    <property type="match status" value="1"/>
</dbReference>
<dbReference type="PROSITE" id="PS00211">
    <property type="entry name" value="ABC_TRANSPORTER_1"/>
    <property type="match status" value="1"/>
</dbReference>
<evidence type="ECO:0000313" key="18">
    <source>
        <dbReference type="EMBL" id="MVN33566.1"/>
    </source>
</evidence>
<dbReference type="PROSITE" id="PS50893">
    <property type="entry name" value="ABC_TRANSPORTER_2"/>
    <property type="match status" value="1"/>
</dbReference>
<keyword evidence="4" id="KW-1003">Cell membrane</keyword>
<evidence type="ECO:0000313" key="24">
    <source>
        <dbReference type="Proteomes" id="UP000253970"/>
    </source>
</evidence>
<dbReference type="InterPro" id="IPR017871">
    <property type="entry name" value="ABC_transporter-like_CS"/>
</dbReference>
<evidence type="ECO:0000313" key="19">
    <source>
        <dbReference type="EMBL" id="RDB67744.1"/>
    </source>
</evidence>
<feature type="region of interest" description="Disordered" evidence="16">
    <location>
        <begin position="1"/>
        <end position="20"/>
    </location>
</feature>
<keyword evidence="11" id="KW-0472">Membrane</keyword>
<dbReference type="OMA" id="PYSKALW"/>
<evidence type="ECO:0000256" key="9">
    <source>
        <dbReference type="ARBA" id="ARBA00023065"/>
    </source>
</evidence>
<evidence type="ECO:0000313" key="22">
    <source>
        <dbReference type="Proteomes" id="UP000253752"/>
    </source>
</evidence>
<dbReference type="AlphaFoldDB" id="A0A369MRD1"/>
<protein>
    <recommendedName>
        <fullName evidence="14">Nickel import system ATP-binding protein NikD</fullName>
        <ecNumber evidence="13">7.2.2.11</ecNumber>
    </recommendedName>
</protein>
<dbReference type="EMBL" id="PPTX01000009">
    <property type="protein sequence ID" value="RDB80019.1"/>
    <property type="molecule type" value="Genomic_DNA"/>
</dbReference>
<dbReference type="RefSeq" id="WP_009607912.1">
    <property type="nucleotide sequence ID" value="NZ_AP025575.1"/>
</dbReference>
<evidence type="ECO:0000256" key="6">
    <source>
        <dbReference type="ARBA" id="ARBA00022741"/>
    </source>
</evidence>
<evidence type="ECO:0000259" key="17">
    <source>
        <dbReference type="PROSITE" id="PS50893"/>
    </source>
</evidence>
<keyword evidence="7 20" id="KW-0067">ATP-binding</keyword>
<evidence type="ECO:0000256" key="4">
    <source>
        <dbReference type="ARBA" id="ARBA00022475"/>
    </source>
</evidence>
<dbReference type="InterPro" id="IPR003439">
    <property type="entry name" value="ABC_transporter-like_ATP-bd"/>
</dbReference>
<dbReference type="GO" id="GO:0015413">
    <property type="term" value="F:ABC-type nickel transporter activity"/>
    <property type="evidence" value="ECO:0007669"/>
    <property type="project" value="UniProtKB-EC"/>
</dbReference>
<organism evidence="20 22">
    <name type="scientific">Eggerthella lenta</name>
    <name type="common">Eubacterium lentum</name>
    <dbReference type="NCBI Taxonomy" id="84112"/>
    <lineage>
        <taxon>Bacteria</taxon>
        <taxon>Bacillati</taxon>
        <taxon>Actinomycetota</taxon>
        <taxon>Coriobacteriia</taxon>
        <taxon>Eggerthellales</taxon>
        <taxon>Eggerthellaceae</taxon>
        <taxon>Eggerthella</taxon>
    </lineage>
</organism>
<comment type="subcellular location">
    <subcellularLocation>
        <location evidence="1">Cell membrane</location>
        <topology evidence="1">Peripheral membrane protein</topology>
    </subcellularLocation>
</comment>
<dbReference type="InterPro" id="IPR050388">
    <property type="entry name" value="ABC_Ni/Peptide_Import"/>
</dbReference>
<feature type="domain" description="ABC transporter" evidence="17">
    <location>
        <begin position="100"/>
        <end position="350"/>
    </location>
</feature>
<comment type="caution">
    <text evidence="20">The sequence shown here is derived from an EMBL/GenBank/DDBJ whole genome shotgun (WGS) entry which is preliminary data.</text>
</comment>
<dbReference type="EC" id="7.2.2.11" evidence="13"/>
<evidence type="ECO:0000256" key="7">
    <source>
        <dbReference type="ARBA" id="ARBA00022840"/>
    </source>
</evidence>
<evidence type="ECO:0000313" key="20">
    <source>
        <dbReference type="EMBL" id="RDB80019.1"/>
    </source>
</evidence>
<comment type="similarity">
    <text evidence="2">Belongs to the ABC transporter superfamily.</text>
</comment>
<name>A0A369MRD1_EGGLN</name>
<dbReference type="GO" id="GO:0005886">
    <property type="term" value="C:plasma membrane"/>
    <property type="evidence" value="ECO:0007669"/>
    <property type="project" value="UniProtKB-SubCell"/>
</dbReference>
<dbReference type="InterPro" id="IPR027417">
    <property type="entry name" value="P-loop_NTPase"/>
</dbReference>
<comment type="catalytic activity">
    <reaction evidence="15">
        <text>Ni(2+)(out) + ATP + H2O = Ni(2+)(in) + ADP + phosphate + H(+)</text>
        <dbReference type="Rhea" id="RHEA:15557"/>
        <dbReference type="ChEBI" id="CHEBI:15377"/>
        <dbReference type="ChEBI" id="CHEBI:15378"/>
        <dbReference type="ChEBI" id="CHEBI:30616"/>
        <dbReference type="ChEBI" id="CHEBI:43474"/>
        <dbReference type="ChEBI" id="CHEBI:49786"/>
        <dbReference type="ChEBI" id="CHEBI:456216"/>
        <dbReference type="EC" id="7.2.2.11"/>
    </reaction>
    <physiologicalReaction direction="left-to-right" evidence="15">
        <dbReference type="Rhea" id="RHEA:15558"/>
    </physiologicalReaction>
</comment>
<evidence type="ECO:0000256" key="8">
    <source>
        <dbReference type="ARBA" id="ARBA00022967"/>
    </source>
</evidence>
<evidence type="ECO:0000256" key="13">
    <source>
        <dbReference type="ARBA" id="ARBA00039098"/>
    </source>
</evidence>
<dbReference type="GO" id="GO:0005524">
    <property type="term" value="F:ATP binding"/>
    <property type="evidence" value="ECO:0007669"/>
    <property type="project" value="UniProtKB-KW"/>
</dbReference>
<dbReference type="EMBL" id="PPTU01000027">
    <property type="protein sequence ID" value="RDB67744.1"/>
    <property type="molecule type" value="Genomic_DNA"/>
</dbReference>
<evidence type="ECO:0000313" key="21">
    <source>
        <dbReference type="EMBL" id="RDB84045.1"/>
    </source>
</evidence>
<dbReference type="Proteomes" id="UP000253970">
    <property type="component" value="Unassembled WGS sequence"/>
</dbReference>
<dbReference type="InterPro" id="IPR003593">
    <property type="entry name" value="AAA+_ATPase"/>
</dbReference>
<gene>
    <name evidence="21" type="ORF">C1871_10560</name>
    <name evidence="20" type="ORF">C1872_07565</name>
    <name evidence="19" type="ORF">C1875_12980</name>
    <name evidence="18" type="ORF">GO726_10375</name>
</gene>
<evidence type="ECO:0000256" key="16">
    <source>
        <dbReference type="SAM" id="MobiDB-lite"/>
    </source>
</evidence>
<feature type="region of interest" description="Disordered" evidence="16">
    <location>
        <begin position="76"/>
        <end position="96"/>
    </location>
</feature>
<sequence length="373" mass="40556">MDEANRKNPLETDGRNPLPEHLAARERALYEAAAELERLTDQLFGAEGAGRDCAIASEDPIDGLAPDVVPHEALSHKDAQVHHHHTHAPVSRHEHGHHLLQVEDLSVGFRMYDEDAPFFRAKQREVEVIHSLSISVHAGEIVAVVGASGSGKTLLADAVLGLFEPNATVRGRVWFDGAQQDAASLSALRGHGISLVPQSVNNLDPLMKVGRQVEGFARAHESRAERRRRRAQLFERYGLPEDTAGKYPHELSGGMARRVLLCCALMDDPRVIVADEPTPGLDLDLAVRALDDFRAFADAGGGVMLITHDIELALRVADRVAVFRDGTVVEETAVANFASPDLLQHPFSRELWHALPEHGFEAPGGSTEGGSHA</sequence>
<dbReference type="Gene3D" id="3.40.50.300">
    <property type="entry name" value="P-loop containing nucleotide triphosphate hydrolases"/>
    <property type="match status" value="1"/>
</dbReference>
<evidence type="ECO:0000256" key="2">
    <source>
        <dbReference type="ARBA" id="ARBA00005417"/>
    </source>
</evidence>
<keyword evidence="6" id="KW-0547">Nucleotide-binding</keyword>
<dbReference type="Proteomes" id="UP000253857">
    <property type="component" value="Unassembled WGS sequence"/>
</dbReference>
<dbReference type="SUPFAM" id="SSF52540">
    <property type="entry name" value="P-loop containing nucleoside triphosphate hydrolases"/>
    <property type="match status" value="1"/>
</dbReference>
<evidence type="ECO:0000256" key="11">
    <source>
        <dbReference type="ARBA" id="ARBA00023136"/>
    </source>
</evidence>
<evidence type="ECO:0000256" key="5">
    <source>
        <dbReference type="ARBA" id="ARBA00022596"/>
    </source>
</evidence>
<dbReference type="EMBL" id="PPTY01000019">
    <property type="protein sequence ID" value="RDB84045.1"/>
    <property type="molecule type" value="Genomic_DNA"/>
</dbReference>